<name>A0A1M6FQZ8_9FIRM</name>
<dbReference type="PANTHER" id="PTHR38447:SF1">
    <property type="entry name" value="RNA POLYMERASE-BINDING TRANSCRIPTION FACTOR CARD"/>
    <property type="match status" value="1"/>
</dbReference>
<dbReference type="STRING" id="1121476.SAMN02745751_01506"/>
<dbReference type="InterPro" id="IPR003711">
    <property type="entry name" value="CarD-like/TRCF_RID"/>
</dbReference>
<feature type="domain" description="CarD-like/TRCF RNAP-interacting" evidence="1">
    <location>
        <begin position="1"/>
        <end position="111"/>
    </location>
</feature>
<dbReference type="PANTHER" id="PTHR38447">
    <property type="entry name" value="TRANSCRIPTION FACTOR YDEB-RELATED"/>
    <property type="match status" value="1"/>
</dbReference>
<organism evidence="2 3">
    <name type="scientific">Dethiosulfatibacter aminovorans DSM 17477</name>
    <dbReference type="NCBI Taxonomy" id="1121476"/>
    <lineage>
        <taxon>Bacteria</taxon>
        <taxon>Bacillati</taxon>
        <taxon>Bacillota</taxon>
        <taxon>Tissierellia</taxon>
        <taxon>Dethiosulfatibacter</taxon>
    </lineage>
</organism>
<protein>
    <submittedName>
        <fullName evidence="2">Transcriptional regulator, CarD family</fullName>
    </submittedName>
</protein>
<evidence type="ECO:0000259" key="1">
    <source>
        <dbReference type="SMART" id="SM01058"/>
    </source>
</evidence>
<dbReference type="SUPFAM" id="SSF141259">
    <property type="entry name" value="CarD-like"/>
    <property type="match status" value="1"/>
</dbReference>
<keyword evidence="3" id="KW-1185">Reference proteome</keyword>
<dbReference type="InterPro" id="IPR052531">
    <property type="entry name" value="CarD-like_regulator"/>
</dbReference>
<sequence>MYNLGDKIVYPMHGAGVIESIEEKEILGEIKKYYVIAMPLGDMKLMVPIDNADDIGVRNVIDYTDVNKVFTVLKQDTEITELNWNKRYRKNMDKMKSGDIFEVARIVRNLAFRDKEKGLSAGEKKMLNNAKQILISELILAEGSSSDFMNSKIEDIIEKN</sequence>
<dbReference type="SMART" id="SM01058">
    <property type="entry name" value="CarD_TRCF"/>
    <property type="match status" value="1"/>
</dbReference>
<dbReference type="EMBL" id="FQZL01000009">
    <property type="protein sequence ID" value="SHJ00127.1"/>
    <property type="molecule type" value="Genomic_DNA"/>
</dbReference>
<dbReference type="GO" id="GO:0009303">
    <property type="term" value="P:rRNA transcription"/>
    <property type="evidence" value="ECO:0007669"/>
    <property type="project" value="TreeGrafter"/>
</dbReference>
<dbReference type="InterPro" id="IPR036101">
    <property type="entry name" value="CarD-like/TRCF_RID_sf"/>
</dbReference>
<dbReference type="InterPro" id="IPR048792">
    <property type="entry name" value="CarD_C"/>
</dbReference>
<dbReference type="RefSeq" id="WP_073048972.1">
    <property type="nucleotide sequence ID" value="NZ_FQZL01000009.1"/>
</dbReference>
<dbReference type="OrthoDB" id="9786074at2"/>
<dbReference type="Gene3D" id="1.20.58.1290">
    <property type="entry name" value="CarD-like, C-terminal domain"/>
    <property type="match status" value="1"/>
</dbReference>
<reference evidence="2 3" key="1">
    <citation type="submission" date="2016-11" db="EMBL/GenBank/DDBJ databases">
        <authorList>
            <person name="Jaros S."/>
            <person name="Januszkiewicz K."/>
            <person name="Wedrychowicz H."/>
        </authorList>
    </citation>
    <scope>NUCLEOTIDE SEQUENCE [LARGE SCALE GENOMIC DNA]</scope>
    <source>
        <strain evidence="2 3">DSM 17477</strain>
    </source>
</reference>
<evidence type="ECO:0000313" key="2">
    <source>
        <dbReference type="EMBL" id="SHJ00127.1"/>
    </source>
</evidence>
<gene>
    <name evidence="2" type="ORF">SAMN02745751_01506</name>
</gene>
<dbReference type="InterPro" id="IPR042215">
    <property type="entry name" value="CarD-like_C"/>
</dbReference>
<dbReference type="AlphaFoldDB" id="A0A1M6FQZ8"/>
<dbReference type="Pfam" id="PF21095">
    <property type="entry name" value="CarD_C"/>
    <property type="match status" value="1"/>
</dbReference>
<proteinExistence type="predicted"/>
<dbReference type="Proteomes" id="UP000184052">
    <property type="component" value="Unassembled WGS sequence"/>
</dbReference>
<evidence type="ECO:0000313" key="3">
    <source>
        <dbReference type="Proteomes" id="UP000184052"/>
    </source>
</evidence>
<accession>A0A1M6FQZ8</accession>
<dbReference type="Gene3D" id="2.40.10.170">
    <property type="match status" value="1"/>
</dbReference>
<dbReference type="Pfam" id="PF02559">
    <property type="entry name" value="CarD_TRCF_RID"/>
    <property type="match status" value="1"/>
</dbReference>